<name>A0A0A1TYB3_ENTIV</name>
<evidence type="ECO:0000313" key="1">
    <source>
        <dbReference type="EMBL" id="ELP86464.1"/>
    </source>
</evidence>
<accession>A0A0A1TYB3</accession>
<organism evidence="1 2">
    <name type="scientific">Entamoeba invadens IP1</name>
    <dbReference type="NCBI Taxonomy" id="370355"/>
    <lineage>
        <taxon>Eukaryota</taxon>
        <taxon>Amoebozoa</taxon>
        <taxon>Evosea</taxon>
        <taxon>Archamoebae</taxon>
        <taxon>Mastigamoebida</taxon>
        <taxon>Entamoebidae</taxon>
        <taxon>Entamoeba</taxon>
    </lineage>
</organism>
<dbReference type="KEGG" id="eiv:EIN_032550"/>
<proteinExistence type="predicted"/>
<sequence>MLLSMEQTYIRPNHMYSAEALSAFVVADSSTYSVVDNPSPECSVVTESPAPSLQSERDIKLIYSLTKPCLEKVNLPKKKHHWNDYERQIAIRKAKEMGLTKATRFLQTSLPTLFAGLSASTLQYWIRKPSH</sequence>
<evidence type="ECO:0000313" key="2">
    <source>
        <dbReference type="Proteomes" id="UP000014680"/>
    </source>
</evidence>
<keyword evidence="2" id="KW-1185">Reference proteome</keyword>
<dbReference type="AlphaFoldDB" id="A0A0A1TYB3"/>
<dbReference type="VEuPathDB" id="AmoebaDB:EIN_032550"/>
<reference evidence="1 2" key="1">
    <citation type="submission" date="2012-10" db="EMBL/GenBank/DDBJ databases">
        <authorList>
            <person name="Zafar N."/>
            <person name="Inman J."/>
            <person name="Hall N."/>
            <person name="Lorenzi H."/>
            <person name="Caler E."/>
        </authorList>
    </citation>
    <scope>NUCLEOTIDE SEQUENCE [LARGE SCALE GENOMIC DNA]</scope>
    <source>
        <strain evidence="1 2">IP1</strain>
    </source>
</reference>
<dbReference type="EMBL" id="KB206969">
    <property type="protein sequence ID" value="ELP86464.1"/>
    <property type="molecule type" value="Genomic_DNA"/>
</dbReference>
<gene>
    <name evidence="1" type="ORF">EIN_032550</name>
</gene>
<protein>
    <submittedName>
        <fullName evidence="1">Uncharacterized protein</fullName>
    </submittedName>
</protein>
<dbReference type="GeneID" id="14885383"/>
<dbReference type="Proteomes" id="UP000014680">
    <property type="component" value="Unassembled WGS sequence"/>
</dbReference>
<dbReference type="RefSeq" id="XP_004185810.1">
    <property type="nucleotide sequence ID" value="XM_004185762.1"/>
</dbReference>